<dbReference type="AlphaFoldDB" id="A0A0F9N3M2"/>
<comment type="caution">
    <text evidence="1">The sequence shown here is derived from an EMBL/GenBank/DDBJ whole genome shotgun (WGS) entry which is preliminary data.</text>
</comment>
<accession>A0A0F9N3M2</accession>
<reference evidence="1" key="1">
    <citation type="journal article" date="2015" name="Nature">
        <title>Complex archaea that bridge the gap between prokaryotes and eukaryotes.</title>
        <authorList>
            <person name="Spang A."/>
            <person name="Saw J.H."/>
            <person name="Jorgensen S.L."/>
            <person name="Zaremba-Niedzwiedzka K."/>
            <person name="Martijn J."/>
            <person name="Lind A.E."/>
            <person name="van Eijk R."/>
            <person name="Schleper C."/>
            <person name="Guy L."/>
            <person name="Ettema T.J."/>
        </authorList>
    </citation>
    <scope>NUCLEOTIDE SEQUENCE</scope>
</reference>
<evidence type="ECO:0000313" key="1">
    <source>
        <dbReference type="EMBL" id="KKN06322.1"/>
    </source>
</evidence>
<organism evidence="1">
    <name type="scientific">marine sediment metagenome</name>
    <dbReference type="NCBI Taxonomy" id="412755"/>
    <lineage>
        <taxon>unclassified sequences</taxon>
        <taxon>metagenomes</taxon>
        <taxon>ecological metagenomes</taxon>
    </lineage>
</organism>
<name>A0A0F9N3M2_9ZZZZ</name>
<protein>
    <submittedName>
        <fullName evidence="1">Uncharacterized protein</fullName>
    </submittedName>
</protein>
<proteinExistence type="predicted"/>
<gene>
    <name evidence="1" type="ORF">LCGC14_1078490</name>
</gene>
<dbReference type="EMBL" id="LAZR01004704">
    <property type="protein sequence ID" value="KKN06322.1"/>
    <property type="molecule type" value="Genomic_DNA"/>
</dbReference>
<sequence length="84" mass="9431">MDHQDIIDLISAGKFDAAEALFREKDRRGGVSGHEAQIMQAMEKKVRARLAAKPPVVVPVVETVAVKAKKPSKTPRRTRRRKEK</sequence>